<dbReference type="InterPro" id="IPR010624">
    <property type="entry name" value="KaiC_dom"/>
</dbReference>
<reference evidence="4 5" key="1">
    <citation type="submission" date="2014-01" db="EMBL/GenBank/DDBJ databases">
        <title>Genome sequencing of Thermococcus guaymasensis.</title>
        <authorList>
            <person name="Zhang X."/>
            <person name="Alvare G."/>
            <person name="Fristensky B."/>
            <person name="Chen L."/>
            <person name="Suen T."/>
            <person name="Chen Q."/>
            <person name="Ma K."/>
        </authorList>
    </citation>
    <scope>NUCLEOTIDE SEQUENCE [LARGE SCALE GENOMIC DNA]</scope>
    <source>
        <strain evidence="4 5">DSM 11113</strain>
    </source>
</reference>
<dbReference type="SUPFAM" id="SSF52540">
    <property type="entry name" value="P-loop containing nucleoside triphosphate hydrolases"/>
    <property type="match status" value="1"/>
</dbReference>
<dbReference type="Proteomes" id="UP000062043">
    <property type="component" value="Chromosome"/>
</dbReference>
<sequence>MSRISTGVPGLDEMLNGGLLPGRAYLIKGGPGSGKTTLAIHFLMEGVKNGEKCLYITLEEPITTLKEDMGNFGFDLENPNLRLIDATPIGEKRSIFDGVLYQEFAASFEKLTGAINEELKGREYSRVVIDPITMMKLTIKDELEYRRAVIGLLKTIANYNATVLLTSEVGQTDIEEYLVSGVIELVTIRERGKPLRGIAITKFRGSPFDEELRPYKITDRGIEVYSKEVLFHGV</sequence>
<evidence type="ECO:0000256" key="1">
    <source>
        <dbReference type="ARBA" id="ARBA00022741"/>
    </source>
</evidence>
<dbReference type="AlphaFoldDB" id="A0A0X1KJ24"/>
<gene>
    <name evidence="4" type="ORF">X802_03165</name>
</gene>
<dbReference type="OrthoDB" id="49590at2157"/>
<keyword evidence="2" id="KW-0067">ATP-binding</keyword>
<dbReference type="InterPro" id="IPR003593">
    <property type="entry name" value="AAA+_ATPase"/>
</dbReference>
<dbReference type="PANTHER" id="PTHR43637:SF1">
    <property type="entry name" value="UPF0273 PROTEIN TM_0370"/>
    <property type="match status" value="1"/>
</dbReference>
<dbReference type="RefSeq" id="WP_062370912.1">
    <property type="nucleotide sequence ID" value="NZ_CP007140.1"/>
</dbReference>
<evidence type="ECO:0000313" key="4">
    <source>
        <dbReference type="EMBL" id="AJC71279.1"/>
    </source>
</evidence>
<dbReference type="Pfam" id="PF06745">
    <property type="entry name" value="ATPase"/>
    <property type="match status" value="1"/>
</dbReference>
<dbReference type="GeneID" id="27134655"/>
<dbReference type="SMART" id="SM00382">
    <property type="entry name" value="AAA"/>
    <property type="match status" value="1"/>
</dbReference>
<organism evidence="4 5">
    <name type="scientific">Thermococcus guaymasensis DSM 11113</name>
    <dbReference type="NCBI Taxonomy" id="1432656"/>
    <lineage>
        <taxon>Archaea</taxon>
        <taxon>Methanobacteriati</taxon>
        <taxon>Methanobacteriota</taxon>
        <taxon>Thermococci</taxon>
        <taxon>Thermococcales</taxon>
        <taxon>Thermococcaceae</taxon>
        <taxon>Thermococcus</taxon>
    </lineage>
</organism>
<dbReference type="PATRIC" id="fig|1432656.3.peg.610"/>
<keyword evidence="1" id="KW-0547">Nucleotide-binding</keyword>
<dbReference type="InterPro" id="IPR014774">
    <property type="entry name" value="KaiC-like_dom"/>
</dbReference>
<dbReference type="STRING" id="1432656.X802_03165"/>
<accession>A0A0X1KJ24</accession>
<dbReference type="GO" id="GO:0005524">
    <property type="term" value="F:ATP binding"/>
    <property type="evidence" value="ECO:0007669"/>
    <property type="project" value="UniProtKB-KW"/>
</dbReference>
<name>A0A0X1KJ24_9EURY</name>
<feature type="domain" description="KaiC" evidence="3">
    <location>
        <begin position="2"/>
        <end position="234"/>
    </location>
</feature>
<dbReference type="EMBL" id="CP007140">
    <property type="protein sequence ID" value="AJC71279.1"/>
    <property type="molecule type" value="Genomic_DNA"/>
</dbReference>
<protein>
    <submittedName>
        <fullName evidence="4">ATPase</fullName>
    </submittedName>
</protein>
<keyword evidence="5" id="KW-1185">Reference proteome</keyword>
<evidence type="ECO:0000313" key="5">
    <source>
        <dbReference type="Proteomes" id="UP000062043"/>
    </source>
</evidence>
<proteinExistence type="predicted"/>
<dbReference type="PROSITE" id="PS51146">
    <property type="entry name" value="KAIC"/>
    <property type="match status" value="1"/>
</dbReference>
<dbReference type="InterPro" id="IPR027417">
    <property type="entry name" value="P-loop_NTPase"/>
</dbReference>
<dbReference type="Gene3D" id="3.40.50.300">
    <property type="entry name" value="P-loop containing nucleotide triphosphate hydrolases"/>
    <property type="match status" value="1"/>
</dbReference>
<dbReference type="PANTHER" id="PTHR43637">
    <property type="entry name" value="UPF0273 PROTEIN TM_0370"/>
    <property type="match status" value="1"/>
</dbReference>
<evidence type="ECO:0000256" key="2">
    <source>
        <dbReference type="ARBA" id="ARBA00022840"/>
    </source>
</evidence>
<dbReference type="KEGG" id="tgy:X802_03165"/>
<evidence type="ECO:0000259" key="3">
    <source>
        <dbReference type="PROSITE" id="PS51146"/>
    </source>
</evidence>